<evidence type="ECO:0000259" key="4">
    <source>
        <dbReference type="PROSITE" id="PS50887"/>
    </source>
</evidence>
<evidence type="ECO:0000313" key="6">
    <source>
        <dbReference type="Proteomes" id="UP000787472"/>
    </source>
</evidence>
<dbReference type="EMBL" id="JAAONZ010000003">
    <property type="protein sequence ID" value="NHO65197.1"/>
    <property type="molecule type" value="Genomic_DNA"/>
</dbReference>
<keyword evidence="3" id="KW-1133">Transmembrane helix</keyword>
<feature type="transmembrane region" description="Helical" evidence="3">
    <location>
        <begin position="107"/>
        <end position="124"/>
    </location>
</feature>
<dbReference type="RefSeq" id="WP_167183523.1">
    <property type="nucleotide sequence ID" value="NZ_JAAONZ010000003.1"/>
</dbReference>
<dbReference type="AlphaFoldDB" id="A0A9E5MKC4"/>
<gene>
    <name evidence="5" type="ORF">G8770_06530</name>
</gene>
<protein>
    <recommendedName>
        <fullName evidence="1">diguanylate cyclase</fullName>
        <ecNumber evidence="1">2.7.7.65</ecNumber>
    </recommendedName>
</protein>
<evidence type="ECO:0000256" key="2">
    <source>
        <dbReference type="ARBA" id="ARBA00034247"/>
    </source>
</evidence>
<feature type="transmembrane region" description="Helical" evidence="3">
    <location>
        <begin position="41"/>
        <end position="61"/>
    </location>
</feature>
<dbReference type="PANTHER" id="PTHR45138:SF9">
    <property type="entry name" value="DIGUANYLATE CYCLASE DGCM-RELATED"/>
    <property type="match status" value="1"/>
</dbReference>
<dbReference type="InterPro" id="IPR050469">
    <property type="entry name" value="Diguanylate_Cyclase"/>
</dbReference>
<dbReference type="GO" id="GO:0043709">
    <property type="term" value="P:cell adhesion involved in single-species biofilm formation"/>
    <property type="evidence" value="ECO:0007669"/>
    <property type="project" value="TreeGrafter"/>
</dbReference>
<dbReference type="NCBIfam" id="TIGR00254">
    <property type="entry name" value="GGDEF"/>
    <property type="match status" value="1"/>
</dbReference>
<dbReference type="EC" id="2.7.7.65" evidence="1"/>
<accession>A0A9E5MKC4</accession>
<feature type="domain" description="GGDEF" evidence="4">
    <location>
        <begin position="176"/>
        <end position="310"/>
    </location>
</feature>
<dbReference type="PANTHER" id="PTHR45138">
    <property type="entry name" value="REGULATORY COMPONENTS OF SENSORY TRANSDUCTION SYSTEM"/>
    <property type="match status" value="1"/>
</dbReference>
<organism evidence="5 6">
    <name type="scientific">Pseudomaricurvus hydrocarbonicus</name>
    <dbReference type="NCBI Taxonomy" id="1470433"/>
    <lineage>
        <taxon>Bacteria</taxon>
        <taxon>Pseudomonadati</taxon>
        <taxon>Pseudomonadota</taxon>
        <taxon>Gammaproteobacteria</taxon>
        <taxon>Cellvibrionales</taxon>
        <taxon>Cellvibrionaceae</taxon>
        <taxon>Pseudomaricurvus</taxon>
    </lineage>
</organism>
<reference evidence="5" key="1">
    <citation type="submission" date="2020-03" db="EMBL/GenBank/DDBJ databases">
        <authorList>
            <person name="Guo F."/>
        </authorList>
    </citation>
    <scope>NUCLEOTIDE SEQUENCE</scope>
    <source>
        <strain evidence="5">JCM 30134</strain>
    </source>
</reference>
<dbReference type="InterPro" id="IPR043128">
    <property type="entry name" value="Rev_trsase/Diguanyl_cyclase"/>
</dbReference>
<dbReference type="Proteomes" id="UP000787472">
    <property type="component" value="Unassembled WGS sequence"/>
</dbReference>
<feature type="transmembrane region" description="Helical" evidence="3">
    <location>
        <begin position="73"/>
        <end position="95"/>
    </location>
</feature>
<evidence type="ECO:0000256" key="1">
    <source>
        <dbReference type="ARBA" id="ARBA00012528"/>
    </source>
</evidence>
<dbReference type="CDD" id="cd01949">
    <property type="entry name" value="GGDEF"/>
    <property type="match status" value="1"/>
</dbReference>
<keyword evidence="3" id="KW-0472">Membrane</keyword>
<sequence length="310" mass="35204">MKNHVSLHFSKIVLLVGTCAAVLAGNMLLGEAKAWREITWIDIFGEGSTMGLMLMFLAFVLSSRPRGRVTNYLAFGLIGFSAATFQDVIDEIFILEPGLIFGDLVESVTAPIAVVILAYGLYLWNQEQVAINQRLQSKERFYREHSALDYVTDLYTALYMQKQVEREIVHYRNTQQPFSLLMLDISNFNSFNRHFGDQDGDRLLTQVAHMLTLNIRSVDLACRYAGDRFIVLFPQTHMIDARIYAEEILNALKNMAFKPENAARSVFIECNISLVDHSDGDHAQRLLGTLTQRLETDKFHKRTQATKTAA</sequence>
<evidence type="ECO:0000313" key="5">
    <source>
        <dbReference type="EMBL" id="NHO65197.1"/>
    </source>
</evidence>
<dbReference type="InterPro" id="IPR029787">
    <property type="entry name" value="Nucleotide_cyclase"/>
</dbReference>
<dbReference type="GO" id="GO:0005886">
    <property type="term" value="C:plasma membrane"/>
    <property type="evidence" value="ECO:0007669"/>
    <property type="project" value="TreeGrafter"/>
</dbReference>
<dbReference type="Gene3D" id="3.30.70.270">
    <property type="match status" value="1"/>
</dbReference>
<feature type="transmembrane region" description="Helical" evidence="3">
    <location>
        <begin position="12"/>
        <end position="29"/>
    </location>
</feature>
<dbReference type="SUPFAM" id="SSF55073">
    <property type="entry name" value="Nucleotide cyclase"/>
    <property type="match status" value="1"/>
</dbReference>
<dbReference type="SMART" id="SM00267">
    <property type="entry name" value="GGDEF"/>
    <property type="match status" value="1"/>
</dbReference>
<dbReference type="InterPro" id="IPR000160">
    <property type="entry name" value="GGDEF_dom"/>
</dbReference>
<proteinExistence type="predicted"/>
<keyword evidence="3" id="KW-0812">Transmembrane</keyword>
<comment type="caution">
    <text evidence="5">The sequence shown here is derived from an EMBL/GenBank/DDBJ whole genome shotgun (WGS) entry which is preliminary data.</text>
</comment>
<comment type="catalytic activity">
    <reaction evidence="2">
        <text>2 GTP = 3',3'-c-di-GMP + 2 diphosphate</text>
        <dbReference type="Rhea" id="RHEA:24898"/>
        <dbReference type="ChEBI" id="CHEBI:33019"/>
        <dbReference type="ChEBI" id="CHEBI:37565"/>
        <dbReference type="ChEBI" id="CHEBI:58805"/>
        <dbReference type="EC" id="2.7.7.65"/>
    </reaction>
</comment>
<dbReference type="GO" id="GO:0052621">
    <property type="term" value="F:diguanylate cyclase activity"/>
    <property type="evidence" value="ECO:0007669"/>
    <property type="project" value="UniProtKB-EC"/>
</dbReference>
<evidence type="ECO:0000256" key="3">
    <source>
        <dbReference type="SAM" id="Phobius"/>
    </source>
</evidence>
<dbReference type="PROSITE" id="PS50887">
    <property type="entry name" value="GGDEF"/>
    <property type="match status" value="1"/>
</dbReference>
<dbReference type="GO" id="GO:1902201">
    <property type="term" value="P:negative regulation of bacterial-type flagellum-dependent cell motility"/>
    <property type="evidence" value="ECO:0007669"/>
    <property type="project" value="TreeGrafter"/>
</dbReference>
<name>A0A9E5MKC4_9GAMM</name>
<dbReference type="Pfam" id="PF00990">
    <property type="entry name" value="GGDEF"/>
    <property type="match status" value="1"/>
</dbReference>
<keyword evidence="6" id="KW-1185">Reference proteome</keyword>